<dbReference type="OMA" id="WWYDAND"/>
<keyword evidence="2" id="KW-1185">Reference proteome</keyword>
<dbReference type="OrthoDB" id="3588018at2759"/>
<proteinExistence type="predicted"/>
<accession>K1Y676</accession>
<organism evidence="1 2">
    <name type="scientific">Marssonina brunnea f. sp. multigermtubi (strain MB_m1)</name>
    <name type="common">Marssonina leaf spot fungus</name>
    <dbReference type="NCBI Taxonomy" id="1072389"/>
    <lineage>
        <taxon>Eukaryota</taxon>
        <taxon>Fungi</taxon>
        <taxon>Dikarya</taxon>
        <taxon>Ascomycota</taxon>
        <taxon>Pezizomycotina</taxon>
        <taxon>Leotiomycetes</taxon>
        <taxon>Helotiales</taxon>
        <taxon>Drepanopezizaceae</taxon>
        <taxon>Drepanopeziza</taxon>
    </lineage>
</organism>
<gene>
    <name evidence="1" type="ORF">MBM_01351</name>
</gene>
<name>K1Y676_MARBU</name>
<evidence type="ECO:0000313" key="1">
    <source>
        <dbReference type="EMBL" id="EKD20669.1"/>
    </source>
</evidence>
<dbReference type="KEGG" id="mbe:MBM_01351"/>
<reference evidence="1 2" key="1">
    <citation type="journal article" date="2012" name="BMC Genomics">
        <title>Sequencing the genome of Marssonina brunnea reveals fungus-poplar co-evolution.</title>
        <authorList>
            <person name="Zhu S."/>
            <person name="Cao Y.-Z."/>
            <person name="Jiang C."/>
            <person name="Tan B.-Y."/>
            <person name="Wang Z."/>
            <person name="Feng S."/>
            <person name="Zhang L."/>
            <person name="Su X.-H."/>
            <person name="Brejova B."/>
            <person name="Vinar T."/>
            <person name="Xu M."/>
            <person name="Wang M.-X."/>
            <person name="Zhang S.-G."/>
            <person name="Huang M.-R."/>
            <person name="Wu R."/>
            <person name="Zhou Y."/>
        </authorList>
    </citation>
    <scope>NUCLEOTIDE SEQUENCE [LARGE SCALE GENOMIC DNA]</scope>
    <source>
        <strain evidence="1 2">MB_m1</strain>
    </source>
</reference>
<dbReference type="InParanoid" id="K1Y676"/>
<sequence length="234" mass="26814">MFEHIRNIKADIQGSLRARRQPARAQSALPTLRDDNYDEMLANAEAQEAQDKLDATMGVFARFRRTTSLKEITIPPISRTKPLTFTNLFGALKKDPGISCLAVDENTSSECQGPVIRPSGEIIKRKPVTPPLSAFKVCDVPKFDVQAPRRNPDSVHLARSVLKHRYTTKFEMEGFEPAKGRLRSDYYFMWASDEELERKVMEDIIWVRERYAQAGREEPDDNAVIAWYMEDSDF</sequence>
<dbReference type="EMBL" id="JH921429">
    <property type="protein sequence ID" value="EKD20669.1"/>
    <property type="molecule type" value="Genomic_DNA"/>
</dbReference>
<evidence type="ECO:0000313" key="2">
    <source>
        <dbReference type="Proteomes" id="UP000006753"/>
    </source>
</evidence>
<protein>
    <submittedName>
        <fullName evidence="1">Uncharacterized protein</fullName>
    </submittedName>
</protein>
<dbReference type="Proteomes" id="UP000006753">
    <property type="component" value="Unassembled WGS sequence"/>
</dbReference>
<dbReference type="AlphaFoldDB" id="K1Y676"/>
<dbReference type="HOGENOM" id="CLU_1273091_0_0_1"/>